<name>A0A8S2YP53_9BILA</name>
<accession>A0A8S2YP53</accession>
<organism evidence="1 2">
    <name type="scientific">Didymodactylos carnosus</name>
    <dbReference type="NCBI Taxonomy" id="1234261"/>
    <lineage>
        <taxon>Eukaryota</taxon>
        <taxon>Metazoa</taxon>
        <taxon>Spiralia</taxon>
        <taxon>Gnathifera</taxon>
        <taxon>Rotifera</taxon>
        <taxon>Eurotatoria</taxon>
        <taxon>Bdelloidea</taxon>
        <taxon>Philodinida</taxon>
        <taxon>Philodinidae</taxon>
        <taxon>Didymodactylos</taxon>
    </lineage>
</organism>
<dbReference type="AlphaFoldDB" id="A0A8S2YP53"/>
<evidence type="ECO:0000313" key="1">
    <source>
        <dbReference type="EMBL" id="CAF4557834.1"/>
    </source>
</evidence>
<dbReference type="EMBL" id="CAJOBC010117324">
    <property type="protein sequence ID" value="CAF4557834.1"/>
    <property type="molecule type" value="Genomic_DNA"/>
</dbReference>
<reference evidence="1" key="1">
    <citation type="submission" date="2021-02" db="EMBL/GenBank/DDBJ databases">
        <authorList>
            <person name="Nowell W R."/>
        </authorList>
    </citation>
    <scope>NUCLEOTIDE SEQUENCE</scope>
</reference>
<dbReference type="Proteomes" id="UP000681722">
    <property type="component" value="Unassembled WGS sequence"/>
</dbReference>
<evidence type="ECO:0000313" key="2">
    <source>
        <dbReference type="Proteomes" id="UP000681722"/>
    </source>
</evidence>
<sequence length="58" mass="6664">EFRRLREEAVINNTTTTHWSQELNIAGEAPDIPKFSMKDLNSYQLSLIIGTNVENDNE</sequence>
<gene>
    <name evidence="1" type="ORF">SRO942_LOCUS47258</name>
</gene>
<comment type="caution">
    <text evidence="1">The sequence shown here is derived from an EMBL/GenBank/DDBJ whole genome shotgun (WGS) entry which is preliminary data.</text>
</comment>
<feature type="non-terminal residue" evidence="1">
    <location>
        <position position="1"/>
    </location>
</feature>
<dbReference type="OrthoDB" id="445007at2759"/>
<proteinExistence type="predicted"/>
<protein>
    <submittedName>
        <fullName evidence="1">Uncharacterized protein</fullName>
    </submittedName>
</protein>